<gene>
    <name evidence="2" type="ORF">HLH33_05540</name>
</gene>
<reference evidence="2 3" key="1">
    <citation type="submission" date="2020-04" db="EMBL/GenBank/DDBJ databases">
        <title>Description of novel Gluconacetobacter.</title>
        <authorList>
            <person name="Sombolestani A."/>
        </authorList>
    </citation>
    <scope>NUCLEOTIDE SEQUENCE [LARGE SCALE GENOMIC DNA]</scope>
    <source>
        <strain evidence="2 3">LMG 7603</strain>
    </source>
</reference>
<dbReference type="RefSeq" id="WP_012226572.1">
    <property type="nucleotide sequence ID" value="NZ_JABEQG010000006.1"/>
</dbReference>
<dbReference type="InterPro" id="IPR021513">
    <property type="entry name" value="Phage_RSL1_Orf186"/>
</dbReference>
<proteinExistence type="predicted"/>
<organism evidence="2 3">
    <name type="scientific">Gluconacetobacter diazotrophicus</name>
    <name type="common">Acetobacter diazotrophicus</name>
    <dbReference type="NCBI Taxonomy" id="33996"/>
    <lineage>
        <taxon>Bacteria</taxon>
        <taxon>Pseudomonadati</taxon>
        <taxon>Pseudomonadota</taxon>
        <taxon>Alphaproteobacteria</taxon>
        <taxon>Acetobacterales</taxon>
        <taxon>Acetobacteraceae</taxon>
        <taxon>Gluconacetobacter</taxon>
    </lineage>
</organism>
<dbReference type="Proteomes" id="UP000550787">
    <property type="component" value="Unassembled WGS sequence"/>
</dbReference>
<dbReference type="EMBL" id="JABEQG010000006">
    <property type="protein sequence ID" value="MBB2155776.1"/>
    <property type="molecule type" value="Genomic_DNA"/>
</dbReference>
<evidence type="ECO:0000313" key="3">
    <source>
        <dbReference type="Proteomes" id="UP000550787"/>
    </source>
</evidence>
<name>A0A7W4I4G1_GLUDI</name>
<accession>A0A7W4I4G1</accession>
<evidence type="ECO:0000256" key="1">
    <source>
        <dbReference type="SAM" id="MobiDB-lite"/>
    </source>
</evidence>
<evidence type="ECO:0000313" key="2">
    <source>
        <dbReference type="EMBL" id="MBB2155776.1"/>
    </source>
</evidence>
<dbReference type="Pfam" id="PF11373">
    <property type="entry name" value="DUF3175"/>
    <property type="match status" value="1"/>
</dbReference>
<sequence length="102" mass="11646">MRGKRTKKRDAGGQRWSADVNRTSDALDLEPDIFTSGDPHHIAESLKHSAEASTRRKTDPFRSAMSMLVFYINRAGRALPAPRRRILERAKDELRRVFGRPS</sequence>
<dbReference type="AlphaFoldDB" id="A0A7W4I4G1"/>
<dbReference type="OMA" id="RWSADVM"/>
<feature type="region of interest" description="Disordered" evidence="1">
    <location>
        <begin position="1"/>
        <end position="22"/>
    </location>
</feature>
<protein>
    <submittedName>
        <fullName evidence="2">DUF3175 domain-containing protein</fullName>
    </submittedName>
</protein>
<comment type="caution">
    <text evidence="2">The sequence shown here is derived from an EMBL/GenBank/DDBJ whole genome shotgun (WGS) entry which is preliminary data.</text>
</comment>